<reference evidence="13" key="1">
    <citation type="submission" date="2025-08" db="UniProtKB">
        <authorList>
            <consortium name="Ensembl"/>
        </authorList>
    </citation>
    <scope>IDENTIFICATION</scope>
</reference>
<feature type="region of interest" description="Disordered" evidence="10">
    <location>
        <begin position="194"/>
        <end position="223"/>
    </location>
</feature>
<dbReference type="GO" id="GO:0043065">
    <property type="term" value="P:positive regulation of apoptotic process"/>
    <property type="evidence" value="ECO:0007669"/>
    <property type="project" value="TreeGrafter"/>
</dbReference>
<sequence>MLLVMPGASAEDCREGEYLHEGCCCVSCPAGTFVAQHCSAPHLRGRCDPCVEGESYTAHENGLEGCLSCRQCKDDQITLRPCTRTHDTECQCKQGYFCPAEGCEICQRCSTMCPEGKEIVQNCNATMDLGCGLPDQGSRAFVYIMVITVIIVVVAAAVSVLLVRCRNLKSDKAASVEGAEKGLEFEGSTRSLILPEVETPATNTASPEGGNSGESPEGQVQTSVSLEVENTLPEENSIVLSERGSVPQRGWRRRHMERCWRRIVNSSLPAKIGQTLAFHQNDPPRVPSGSMPVNCMVQEPTCQIIVNDLSQKGKYSINFHNSINFKNFINSKKIKYWKFFSC</sequence>
<dbReference type="InterPro" id="IPR008063">
    <property type="entry name" value="Fas_rcpt"/>
</dbReference>
<evidence type="ECO:0000256" key="8">
    <source>
        <dbReference type="ARBA" id="ARBA00023180"/>
    </source>
</evidence>
<keyword evidence="7" id="KW-0675">Receptor</keyword>
<dbReference type="PANTHER" id="PTHR46330">
    <property type="entry name" value="TUMOR NECROSIS FACTOR RECEPTOR SUPERFAMILY MEMBER 10B"/>
    <property type="match status" value="1"/>
</dbReference>
<evidence type="ECO:0000256" key="10">
    <source>
        <dbReference type="SAM" id="MobiDB-lite"/>
    </source>
</evidence>
<keyword evidence="5 11" id="KW-0472">Membrane</keyword>
<evidence type="ECO:0000256" key="7">
    <source>
        <dbReference type="ARBA" id="ARBA00023170"/>
    </source>
</evidence>
<dbReference type="AlphaFoldDB" id="A0A8C4XLP1"/>
<feature type="transmembrane region" description="Helical" evidence="11">
    <location>
        <begin position="140"/>
        <end position="163"/>
    </location>
</feature>
<evidence type="ECO:0000256" key="6">
    <source>
        <dbReference type="ARBA" id="ARBA00023157"/>
    </source>
</evidence>
<dbReference type="OrthoDB" id="8848202at2759"/>
<evidence type="ECO:0000313" key="13">
    <source>
        <dbReference type="Ensembl" id="ENSFTIP00000006875.1"/>
    </source>
</evidence>
<dbReference type="SUPFAM" id="SSF57586">
    <property type="entry name" value="TNF receptor-like"/>
    <property type="match status" value="2"/>
</dbReference>
<dbReference type="Ensembl" id="ENSFTIT00000007177.1">
    <property type="protein sequence ID" value="ENSFTIP00000006875.1"/>
    <property type="gene ID" value="ENSFTIG00000004706.1"/>
</dbReference>
<feature type="domain" description="TNFR-Cys" evidence="12">
    <location>
        <begin position="91"/>
        <end position="131"/>
    </location>
</feature>
<keyword evidence="3" id="KW-0732">Signal</keyword>
<dbReference type="CDD" id="cd10580">
    <property type="entry name" value="TNFRSF10"/>
    <property type="match status" value="1"/>
</dbReference>
<accession>A0A8C4XLP1</accession>
<comment type="subcellular location">
    <subcellularLocation>
        <location evidence="1">Membrane</location>
    </subcellularLocation>
</comment>
<proteinExistence type="predicted"/>
<evidence type="ECO:0000256" key="4">
    <source>
        <dbReference type="ARBA" id="ARBA00022737"/>
    </source>
</evidence>
<feature type="disulfide bond" evidence="9">
    <location>
        <begin position="72"/>
        <end position="90"/>
    </location>
</feature>
<dbReference type="InterPro" id="IPR017900">
    <property type="entry name" value="4Fe4S_Fe_S_CS"/>
</dbReference>
<dbReference type="Proteomes" id="UP000694562">
    <property type="component" value="Unplaced"/>
</dbReference>
<keyword evidence="14" id="KW-1185">Reference proteome</keyword>
<feature type="repeat" description="TNFR-Cys" evidence="9">
    <location>
        <begin position="91"/>
        <end position="131"/>
    </location>
</feature>
<dbReference type="OMA" id="MIACSAR"/>
<evidence type="ECO:0000256" key="9">
    <source>
        <dbReference type="PROSITE-ProRule" id="PRU00206"/>
    </source>
</evidence>
<dbReference type="PROSITE" id="PS00198">
    <property type="entry name" value="4FE4S_FER_1"/>
    <property type="match status" value="1"/>
</dbReference>
<organism evidence="13 14">
    <name type="scientific">Falco tinnunculus</name>
    <name type="common">Common kestrel</name>
    <dbReference type="NCBI Taxonomy" id="100819"/>
    <lineage>
        <taxon>Eukaryota</taxon>
        <taxon>Metazoa</taxon>
        <taxon>Chordata</taxon>
        <taxon>Craniata</taxon>
        <taxon>Vertebrata</taxon>
        <taxon>Euteleostomi</taxon>
        <taxon>Archelosauria</taxon>
        <taxon>Archosauria</taxon>
        <taxon>Dinosauria</taxon>
        <taxon>Saurischia</taxon>
        <taxon>Theropoda</taxon>
        <taxon>Coelurosauria</taxon>
        <taxon>Aves</taxon>
        <taxon>Neognathae</taxon>
        <taxon>Neoaves</taxon>
        <taxon>Telluraves</taxon>
        <taxon>Australaves</taxon>
        <taxon>Falconiformes</taxon>
        <taxon>Falconidae</taxon>
        <taxon>Falco</taxon>
    </lineage>
</organism>
<evidence type="ECO:0000256" key="1">
    <source>
        <dbReference type="ARBA" id="ARBA00004370"/>
    </source>
</evidence>
<reference evidence="13" key="2">
    <citation type="submission" date="2025-09" db="UniProtKB">
        <authorList>
            <consortium name="Ensembl"/>
        </authorList>
    </citation>
    <scope>IDENTIFICATION</scope>
</reference>
<dbReference type="GO" id="GO:0004888">
    <property type="term" value="F:transmembrane signaling receptor activity"/>
    <property type="evidence" value="ECO:0007669"/>
    <property type="project" value="InterPro"/>
</dbReference>
<dbReference type="Gene3D" id="2.10.50.10">
    <property type="entry name" value="Tumor Necrosis Factor Receptor, subunit A, domain 2"/>
    <property type="match status" value="2"/>
</dbReference>
<feature type="disulfide bond" evidence="9">
    <location>
        <begin position="69"/>
        <end position="82"/>
    </location>
</feature>
<feature type="compositionally biased region" description="Low complexity" evidence="10">
    <location>
        <begin position="206"/>
        <end position="218"/>
    </location>
</feature>
<keyword evidence="4" id="KW-0677">Repeat</keyword>
<name>A0A8C4XLP1_FALTI</name>
<evidence type="ECO:0000256" key="5">
    <source>
        <dbReference type="ARBA" id="ARBA00023136"/>
    </source>
</evidence>
<dbReference type="PROSITE" id="PS50050">
    <property type="entry name" value="TNFR_NGFR_2"/>
    <property type="match status" value="2"/>
</dbReference>
<keyword evidence="11" id="KW-0812">Transmembrane</keyword>
<evidence type="ECO:0000313" key="14">
    <source>
        <dbReference type="Proteomes" id="UP000694562"/>
    </source>
</evidence>
<dbReference type="InterPro" id="IPR052491">
    <property type="entry name" value="TNFRSF10"/>
</dbReference>
<dbReference type="InterPro" id="IPR001368">
    <property type="entry name" value="TNFR/NGFR_Cys_rich_reg"/>
</dbReference>
<keyword evidence="11" id="KW-1133">Transmembrane helix</keyword>
<evidence type="ECO:0000256" key="3">
    <source>
        <dbReference type="ARBA" id="ARBA00022729"/>
    </source>
</evidence>
<dbReference type="GO" id="GO:0036462">
    <property type="term" value="P:TRAIL-activated apoptotic signaling pathway"/>
    <property type="evidence" value="ECO:0007669"/>
    <property type="project" value="TreeGrafter"/>
</dbReference>
<feature type="domain" description="TNFR-Cys" evidence="12">
    <location>
        <begin position="49"/>
        <end position="90"/>
    </location>
</feature>
<evidence type="ECO:0000256" key="11">
    <source>
        <dbReference type="SAM" id="Phobius"/>
    </source>
</evidence>
<evidence type="ECO:0000259" key="12">
    <source>
        <dbReference type="PROSITE" id="PS50050"/>
    </source>
</evidence>
<evidence type="ECO:0000256" key="2">
    <source>
        <dbReference type="ARBA" id="ARBA00022703"/>
    </source>
</evidence>
<dbReference type="SMART" id="SM00208">
    <property type="entry name" value="TNFR"/>
    <property type="match status" value="3"/>
</dbReference>
<keyword evidence="8" id="KW-0325">Glycoprotein</keyword>
<feature type="repeat" description="TNFR-Cys" evidence="9">
    <location>
        <begin position="49"/>
        <end position="90"/>
    </location>
</feature>
<dbReference type="InterPro" id="IPR034024">
    <property type="entry name" value="TNFRSF10_N"/>
</dbReference>
<dbReference type="GO" id="GO:0006955">
    <property type="term" value="P:immune response"/>
    <property type="evidence" value="ECO:0007669"/>
    <property type="project" value="InterPro"/>
</dbReference>
<dbReference type="PRINTS" id="PR01680">
    <property type="entry name" value="TNFACTORR6"/>
</dbReference>
<comment type="caution">
    <text evidence="9">Lacks conserved residue(s) required for the propagation of feature annotation.</text>
</comment>
<feature type="disulfide bond" evidence="9">
    <location>
        <begin position="113"/>
        <end position="131"/>
    </location>
</feature>
<keyword evidence="2" id="KW-0053">Apoptosis</keyword>
<keyword evidence="6 9" id="KW-1015">Disulfide bond</keyword>
<protein>
    <recommendedName>
        <fullName evidence="12">TNFR-Cys domain-containing protein</fullName>
    </recommendedName>
</protein>
<dbReference type="GO" id="GO:0009986">
    <property type="term" value="C:cell surface"/>
    <property type="evidence" value="ECO:0007669"/>
    <property type="project" value="TreeGrafter"/>
</dbReference>
<dbReference type="GO" id="GO:0005886">
    <property type="term" value="C:plasma membrane"/>
    <property type="evidence" value="ECO:0007669"/>
    <property type="project" value="TreeGrafter"/>
</dbReference>
<dbReference type="PANTHER" id="PTHR46330:SF16">
    <property type="entry name" value="TUMOR NECROSIS FACTOR RECEPTOR SUPERFAMILY MEMBER 22"/>
    <property type="match status" value="1"/>
</dbReference>
<dbReference type="Pfam" id="PF00020">
    <property type="entry name" value="TNFR_c6"/>
    <property type="match status" value="2"/>
</dbReference>
<dbReference type="FunFam" id="2.10.50.10:FF:000004">
    <property type="entry name" value="Tumor necrosis factor receptor superfamily member 6"/>
    <property type="match status" value="1"/>
</dbReference>